<gene>
    <name evidence="1" type="ORF">CGLO_10981</name>
</gene>
<sequence>MALAMCHPVDKICRLVTASPSCCYQAFEPQFGLDWERDMTTAAMDNSGVI</sequence>
<proteinExistence type="predicted"/>
<dbReference type="AlphaFoldDB" id="T0KC30"/>
<reference evidence="2" key="1">
    <citation type="journal article" date="2013" name="Mol. Plant Microbe Interact.">
        <title>Global aspects of pacC regulation of pathogenicity genes in Colletotrichum gloeosporioides as revealed by transcriptome analysis.</title>
        <authorList>
            <person name="Alkan N."/>
            <person name="Meng X."/>
            <person name="Friedlander G."/>
            <person name="Reuveni E."/>
            <person name="Sukno S."/>
            <person name="Sherman A."/>
            <person name="Thon M."/>
            <person name="Fluhr R."/>
            <person name="Prusky D."/>
        </authorList>
    </citation>
    <scope>NUCLEOTIDE SEQUENCE [LARGE SCALE GENOMIC DNA]</scope>
    <source>
        <strain evidence="2">Cg-14</strain>
    </source>
</reference>
<protein>
    <submittedName>
        <fullName evidence="1">Uncharacterized protein</fullName>
    </submittedName>
</protein>
<dbReference type="HOGENOM" id="CLU_3124926_0_0_1"/>
<accession>T0KC30</accession>
<dbReference type="Proteomes" id="UP000015530">
    <property type="component" value="Unassembled WGS sequence"/>
</dbReference>
<evidence type="ECO:0000313" key="1">
    <source>
        <dbReference type="EMBL" id="EQB49664.1"/>
    </source>
</evidence>
<organism evidence="1 2">
    <name type="scientific">Colletotrichum gloeosporioides (strain Cg-14)</name>
    <name type="common">Anthracnose fungus</name>
    <name type="synonym">Glomerella cingulata</name>
    <dbReference type="NCBI Taxonomy" id="1237896"/>
    <lineage>
        <taxon>Eukaryota</taxon>
        <taxon>Fungi</taxon>
        <taxon>Dikarya</taxon>
        <taxon>Ascomycota</taxon>
        <taxon>Pezizomycotina</taxon>
        <taxon>Sordariomycetes</taxon>
        <taxon>Hypocreomycetidae</taxon>
        <taxon>Glomerellales</taxon>
        <taxon>Glomerellaceae</taxon>
        <taxon>Colletotrichum</taxon>
        <taxon>Colletotrichum gloeosporioides species complex</taxon>
    </lineage>
</organism>
<evidence type="ECO:0000313" key="2">
    <source>
        <dbReference type="Proteomes" id="UP000015530"/>
    </source>
</evidence>
<dbReference type="EMBL" id="AMYD01002276">
    <property type="protein sequence ID" value="EQB49664.1"/>
    <property type="molecule type" value="Genomic_DNA"/>
</dbReference>
<name>T0KC30_COLGC</name>
<comment type="caution">
    <text evidence="1">The sequence shown here is derived from an EMBL/GenBank/DDBJ whole genome shotgun (WGS) entry which is preliminary data.</text>
</comment>